<dbReference type="InterPro" id="IPR001129">
    <property type="entry name" value="Membr-assoc_MAPEG"/>
</dbReference>
<comment type="subcellular location">
    <subcellularLocation>
        <location evidence="1">Membrane</location>
    </subcellularLocation>
</comment>
<dbReference type="EMBL" id="VTRV01000051">
    <property type="protein sequence ID" value="TZF90140.1"/>
    <property type="molecule type" value="Genomic_DNA"/>
</dbReference>
<keyword evidence="3 5" id="KW-1133">Transmembrane helix</keyword>
<dbReference type="InterPro" id="IPR023352">
    <property type="entry name" value="MAPEG-like_dom_sf"/>
</dbReference>
<dbReference type="Gene3D" id="1.20.120.550">
    <property type="entry name" value="Membrane associated eicosanoid/glutathione metabolism-like domain"/>
    <property type="match status" value="1"/>
</dbReference>
<dbReference type="Pfam" id="PF01124">
    <property type="entry name" value="MAPEG"/>
    <property type="match status" value="1"/>
</dbReference>
<proteinExistence type="predicted"/>
<feature type="transmembrane region" description="Helical" evidence="5">
    <location>
        <begin position="105"/>
        <end position="124"/>
    </location>
</feature>
<dbReference type="RefSeq" id="WP_149352546.1">
    <property type="nucleotide sequence ID" value="NZ_VTRV01000051.1"/>
</dbReference>
<gene>
    <name evidence="6" type="ORF">FW784_06500</name>
</gene>
<dbReference type="OrthoDB" id="8537976at2"/>
<keyword evidence="4 5" id="KW-0472">Membrane</keyword>
<organism evidence="6 7">
    <name type="scientific">Cognatilysobacter lacus</name>
    <dbReference type="NCBI Taxonomy" id="1643323"/>
    <lineage>
        <taxon>Bacteria</taxon>
        <taxon>Pseudomonadati</taxon>
        <taxon>Pseudomonadota</taxon>
        <taxon>Gammaproteobacteria</taxon>
        <taxon>Lysobacterales</taxon>
        <taxon>Lysobacteraceae</taxon>
        <taxon>Cognatilysobacter</taxon>
    </lineage>
</organism>
<dbReference type="GO" id="GO:0016020">
    <property type="term" value="C:membrane"/>
    <property type="evidence" value="ECO:0007669"/>
    <property type="project" value="UniProtKB-SubCell"/>
</dbReference>
<name>A0A5D8Z659_9GAMM</name>
<evidence type="ECO:0000256" key="4">
    <source>
        <dbReference type="ARBA" id="ARBA00023136"/>
    </source>
</evidence>
<evidence type="ECO:0000313" key="7">
    <source>
        <dbReference type="Proteomes" id="UP000323164"/>
    </source>
</evidence>
<keyword evidence="2 5" id="KW-0812">Transmembrane</keyword>
<keyword evidence="7" id="KW-1185">Reference proteome</keyword>
<evidence type="ECO:0000313" key="6">
    <source>
        <dbReference type="EMBL" id="TZF90140.1"/>
    </source>
</evidence>
<dbReference type="Proteomes" id="UP000323164">
    <property type="component" value="Unassembled WGS sequence"/>
</dbReference>
<dbReference type="SUPFAM" id="SSF161084">
    <property type="entry name" value="MAPEG domain-like"/>
    <property type="match status" value="1"/>
</dbReference>
<sequence length="134" mass="14228">MPFVTLLIAGFHGLLLLMLLVPIVAARRGKRIGLGDGGDPLLLRRIRVHANFIEYVPFVLLLIALLEMTGLGRGWVALLGGALLVARVLHAIGLSGSAGVSFGRFWGTLLTWCVILAASVIAIVRAAESLTLHA</sequence>
<evidence type="ECO:0000256" key="5">
    <source>
        <dbReference type="SAM" id="Phobius"/>
    </source>
</evidence>
<dbReference type="AlphaFoldDB" id="A0A5D8Z659"/>
<evidence type="ECO:0000256" key="2">
    <source>
        <dbReference type="ARBA" id="ARBA00022692"/>
    </source>
</evidence>
<accession>A0A5D8Z659</accession>
<protein>
    <submittedName>
        <fullName evidence="6">MAPEG family protein</fullName>
    </submittedName>
</protein>
<dbReference type="PANTHER" id="PTHR35814:SF1">
    <property type="entry name" value="GLUTATHIONE S-TRANSFERASE-RELATED"/>
    <property type="match status" value="1"/>
</dbReference>
<dbReference type="PANTHER" id="PTHR35814">
    <property type="match status" value="1"/>
</dbReference>
<feature type="transmembrane region" description="Helical" evidence="5">
    <location>
        <begin position="50"/>
        <end position="68"/>
    </location>
</feature>
<feature type="transmembrane region" description="Helical" evidence="5">
    <location>
        <begin position="75"/>
        <end position="93"/>
    </location>
</feature>
<evidence type="ECO:0000256" key="3">
    <source>
        <dbReference type="ARBA" id="ARBA00022989"/>
    </source>
</evidence>
<reference evidence="6 7" key="1">
    <citation type="submission" date="2019-08" db="EMBL/GenBank/DDBJ databases">
        <title>Draft genome sequence of Lysobacter sp. UKS-15.</title>
        <authorList>
            <person name="Im W.-T."/>
        </authorList>
    </citation>
    <scope>NUCLEOTIDE SEQUENCE [LARGE SCALE GENOMIC DNA]</scope>
    <source>
        <strain evidence="6 7">UKS-15</strain>
    </source>
</reference>
<evidence type="ECO:0000256" key="1">
    <source>
        <dbReference type="ARBA" id="ARBA00004370"/>
    </source>
</evidence>
<comment type="caution">
    <text evidence="6">The sequence shown here is derived from an EMBL/GenBank/DDBJ whole genome shotgun (WGS) entry which is preliminary data.</text>
</comment>